<dbReference type="Proteomes" id="UP001152797">
    <property type="component" value="Unassembled WGS sequence"/>
</dbReference>
<reference evidence="7" key="2">
    <citation type="submission" date="2024-04" db="EMBL/GenBank/DDBJ databases">
        <authorList>
            <person name="Chen Y."/>
            <person name="Shah S."/>
            <person name="Dougan E. K."/>
            <person name="Thang M."/>
            <person name="Chan C."/>
        </authorList>
    </citation>
    <scope>NUCLEOTIDE SEQUENCE [LARGE SCALE GENOMIC DNA]</scope>
</reference>
<dbReference type="EMBL" id="CAMXCT020001446">
    <property type="protein sequence ID" value="CAL1143527.1"/>
    <property type="molecule type" value="Genomic_DNA"/>
</dbReference>
<proteinExistence type="predicted"/>
<evidence type="ECO:0000256" key="5">
    <source>
        <dbReference type="SAM" id="Phobius"/>
    </source>
</evidence>
<evidence type="ECO:0000256" key="3">
    <source>
        <dbReference type="ARBA" id="ARBA00022679"/>
    </source>
</evidence>
<evidence type="ECO:0000313" key="8">
    <source>
        <dbReference type="Proteomes" id="UP001152797"/>
    </source>
</evidence>
<feature type="compositionally biased region" description="Basic and acidic residues" evidence="4">
    <location>
        <begin position="785"/>
        <end position="794"/>
    </location>
</feature>
<evidence type="ECO:0000256" key="1">
    <source>
        <dbReference type="ARBA" id="ARBA00000900"/>
    </source>
</evidence>
<dbReference type="GO" id="GO:0000209">
    <property type="term" value="P:protein polyubiquitination"/>
    <property type="evidence" value="ECO:0007669"/>
    <property type="project" value="TreeGrafter"/>
</dbReference>
<dbReference type="EMBL" id="CAMXCT010001446">
    <property type="protein sequence ID" value="CAI3990152.1"/>
    <property type="molecule type" value="Genomic_DNA"/>
</dbReference>
<organism evidence="6">
    <name type="scientific">Cladocopium goreaui</name>
    <dbReference type="NCBI Taxonomy" id="2562237"/>
    <lineage>
        <taxon>Eukaryota</taxon>
        <taxon>Sar</taxon>
        <taxon>Alveolata</taxon>
        <taxon>Dinophyceae</taxon>
        <taxon>Suessiales</taxon>
        <taxon>Symbiodiniaceae</taxon>
        <taxon>Cladocopium</taxon>
    </lineage>
</organism>
<evidence type="ECO:0000313" key="6">
    <source>
        <dbReference type="EMBL" id="CAI3990152.1"/>
    </source>
</evidence>
<keyword evidence="5" id="KW-0812">Transmembrane</keyword>
<feature type="region of interest" description="Disordered" evidence="4">
    <location>
        <begin position="1"/>
        <end position="34"/>
    </location>
</feature>
<keyword evidence="5" id="KW-1133">Transmembrane helix</keyword>
<feature type="region of interest" description="Disordered" evidence="4">
    <location>
        <begin position="392"/>
        <end position="438"/>
    </location>
</feature>
<keyword evidence="8" id="KW-1185">Reference proteome</keyword>
<sequence length="858" mass="89650">MTSTSSLSMTTTSTSASVTTTSTMTSSSTTVSSTVTSSTTATSTSTTSTSMTTTSTSLSITTTSTLTSSSTTVSSTVTSTTSASSTSTSSTSMSSSSTSATSSSSSTSSMTMTSTSSSTMTSTSTTSNSTTSTTSATSSTSWTTTSSTSSSATRTSTSSTVSASSTTTSTSNSTSSTSSTETSTSSSTTFTTVTVSSTSTSSTMERAWCRKLYGGVEMEQGTCPPGSTQHDYCLAMDEEASIGCGDTRAFCPTEPYNFSSGVPVDAITCDRCAMVTMENWDQRIWLGGEVRWAPFARFEEDEMQLEGYNVGVLDACGVEIMLLGSVPVRSGMFAESVKECCANSWYAVYFGHYLPPESVSISITSWSGLAEDLRLATALPIFQATTSTTTQTSLTSSSTSSTTSSSTLSTTSWTDTTSSTTTSSSSSSSSSTSSSSSSSHTTFALAPAQLEGCIGLVVTDVDAFLAEPGATEAMRQTLAQAAGVRDTYIQQISLSEGSCDGAVTEVNDTAGARRLQSAVRTDYVVVFPAALGVEAALQAVEASRQALEVISLEEVTQILQEEVQRFPSIANIGVTVSTKAVTIEVTNDDAAGGVYYCTEEQRPHIDGAGEYTCTGNPGKGQKCTAPCSGSDISAEIICWSSREWLVTEPCLSQSEGMAAWLVFLIVFLCCLIVLLIFGLLFAVYTGACKKVTPEDDDAAPAPKDAWTATPPPSHASPRPASPDALAPMVATGAADISFVTGLPWEAKRASSREERSRPSSREARSNDAPPVETVETLKTRSSRSRSPEAPKEQYLDSGLDGDAGQTTGAFSPGMPAQKETVTFMVDQQQDFRVWVQQDLPTHPLPQNTTVYPGTIQYD</sequence>
<dbReference type="GO" id="GO:0061630">
    <property type="term" value="F:ubiquitin protein ligase activity"/>
    <property type="evidence" value="ECO:0007669"/>
    <property type="project" value="UniProtKB-EC"/>
</dbReference>
<accession>A0A9P1CDC4</accession>
<dbReference type="EC" id="2.3.2.27" evidence="2"/>
<gene>
    <name evidence="6" type="ORF">C1SCF055_LOCUS17167</name>
</gene>
<dbReference type="PANTHER" id="PTHR46077:SF5">
    <property type="entry name" value="RING-TYPE DOMAIN-CONTAINING PROTEIN"/>
    <property type="match status" value="1"/>
</dbReference>
<dbReference type="GO" id="GO:0006513">
    <property type="term" value="P:protein monoubiquitination"/>
    <property type="evidence" value="ECO:0007669"/>
    <property type="project" value="TreeGrafter"/>
</dbReference>
<feature type="compositionally biased region" description="Basic and acidic residues" evidence="4">
    <location>
        <begin position="747"/>
        <end position="765"/>
    </location>
</feature>
<reference evidence="6" key="1">
    <citation type="submission" date="2022-10" db="EMBL/GenBank/DDBJ databases">
        <authorList>
            <person name="Chen Y."/>
            <person name="Dougan E. K."/>
            <person name="Chan C."/>
            <person name="Rhodes N."/>
            <person name="Thang M."/>
        </authorList>
    </citation>
    <scope>NUCLEOTIDE SEQUENCE</scope>
</reference>
<keyword evidence="3" id="KW-0808">Transferase</keyword>
<dbReference type="PANTHER" id="PTHR46077">
    <property type="entry name" value="E3 UBIQUITIN-PROTEIN LIGASE TOPORS"/>
    <property type="match status" value="1"/>
</dbReference>
<feature type="region of interest" description="Disordered" evidence="4">
    <location>
        <begin position="77"/>
        <end position="196"/>
    </location>
</feature>
<dbReference type="AlphaFoldDB" id="A0A9P1CDC4"/>
<comment type="catalytic activity">
    <reaction evidence="1">
        <text>S-ubiquitinyl-[E2 ubiquitin-conjugating enzyme]-L-cysteine + [acceptor protein]-L-lysine = [E2 ubiquitin-conjugating enzyme]-L-cysteine + N(6)-ubiquitinyl-[acceptor protein]-L-lysine.</text>
        <dbReference type="EC" id="2.3.2.27"/>
    </reaction>
</comment>
<evidence type="ECO:0000256" key="4">
    <source>
        <dbReference type="SAM" id="MobiDB-lite"/>
    </source>
</evidence>
<comment type="caution">
    <text evidence="6">The sequence shown here is derived from an EMBL/GenBank/DDBJ whole genome shotgun (WGS) entry which is preliminary data.</text>
</comment>
<name>A0A9P1CDC4_9DINO</name>
<protein>
    <recommendedName>
        <fullName evidence="2">RING-type E3 ubiquitin transferase</fullName>
        <ecNumber evidence="2">2.3.2.27</ecNumber>
    </recommendedName>
</protein>
<evidence type="ECO:0000313" key="7">
    <source>
        <dbReference type="EMBL" id="CAL1143527.1"/>
    </source>
</evidence>
<evidence type="ECO:0000256" key="2">
    <source>
        <dbReference type="ARBA" id="ARBA00012483"/>
    </source>
</evidence>
<dbReference type="EMBL" id="CAMXCT030001446">
    <property type="protein sequence ID" value="CAL4777464.1"/>
    <property type="molecule type" value="Genomic_DNA"/>
</dbReference>
<feature type="compositionally biased region" description="Low complexity" evidence="4">
    <location>
        <begin position="699"/>
        <end position="708"/>
    </location>
</feature>
<feature type="transmembrane region" description="Helical" evidence="5">
    <location>
        <begin position="657"/>
        <end position="684"/>
    </location>
</feature>
<feature type="region of interest" description="Disordered" evidence="4">
    <location>
        <begin position="694"/>
        <end position="725"/>
    </location>
</feature>
<feature type="region of interest" description="Disordered" evidence="4">
    <location>
        <begin position="747"/>
        <end position="813"/>
    </location>
</feature>
<keyword evidence="5" id="KW-0472">Membrane</keyword>